<dbReference type="AlphaFoldDB" id="A0A1B9GKX7"/>
<dbReference type="SUPFAM" id="SSF51197">
    <property type="entry name" value="Clavaminate synthase-like"/>
    <property type="match status" value="1"/>
</dbReference>
<organism evidence="1 2">
    <name type="scientific">Kwoniella heveanensis BCC8398</name>
    <dbReference type="NCBI Taxonomy" id="1296120"/>
    <lineage>
        <taxon>Eukaryota</taxon>
        <taxon>Fungi</taxon>
        <taxon>Dikarya</taxon>
        <taxon>Basidiomycota</taxon>
        <taxon>Agaricomycotina</taxon>
        <taxon>Tremellomycetes</taxon>
        <taxon>Tremellales</taxon>
        <taxon>Cryptococcaceae</taxon>
        <taxon>Kwoniella</taxon>
    </lineage>
</organism>
<dbReference type="InterPro" id="IPR051961">
    <property type="entry name" value="Fungal_Metabolite_Diox"/>
</dbReference>
<dbReference type="OrthoDB" id="407832at2759"/>
<dbReference type="EMBL" id="KV700131">
    <property type="protein sequence ID" value="OCF31719.1"/>
    <property type="molecule type" value="Genomic_DNA"/>
</dbReference>
<evidence type="ECO:0008006" key="3">
    <source>
        <dbReference type="Google" id="ProtNLM"/>
    </source>
</evidence>
<keyword evidence="2" id="KW-1185">Reference proteome</keyword>
<proteinExistence type="predicted"/>
<protein>
    <recommendedName>
        <fullName evidence="3">Phytanoyl-CoA dioxygenase</fullName>
    </recommendedName>
</protein>
<reference evidence="2" key="2">
    <citation type="submission" date="2013-12" db="EMBL/GenBank/DDBJ databases">
        <title>Evolution of pathogenesis and genome organization in the Tremellales.</title>
        <authorList>
            <person name="Cuomo C."/>
            <person name="Litvintseva A."/>
            <person name="Heitman J."/>
            <person name="Chen Y."/>
            <person name="Sun S."/>
            <person name="Springer D."/>
            <person name="Dromer F."/>
            <person name="Young S."/>
            <person name="Zeng Q."/>
            <person name="Chapman S."/>
            <person name="Gujja S."/>
            <person name="Saif S."/>
            <person name="Birren B."/>
        </authorList>
    </citation>
    <scope>NUCLEOTIDE SEQUENCE [LARGE SCALE GENOMIC DNA]</scope>
    <source>
        <strain evidence="2">BCC8398</strain>
    </source>
</reference>
<evidence type="ECO:0000313" key="2">
    <source>
        <dbReference type="Proteomes" id="UP000092666"/>
    </source>
</evidence>
<name>A0A1B9GKX7_9TREE</name>
<gene>
    <name evidence="1" type="ORF">I316_06526</name>
</gene>
<dbReference type="PANTHER" id="PTHR37563:SF2">
    <property type="entry name" value="PHYTANOYL-COA DIOXYGENASE FAMILY PROTEIN (AFU_ORTHOLOGUE AFUA_2G03330)"/>
    <property type="match status" value="1"/>
</dbReference>
<sequence length="308" mass="34683">MPVATDAPVIIPLSDEERITGQIADDHLFNAIDALFNDGVVVLQNAIDVEVIDKLNEKMIQDTQSILAGSVKGIHWNQGEDKGNVSQVPPILKEYMFPQVYANKLAAAVLSGVLGPRPELHYIRSNTLLGNTTSRQKVHKDVRGRHLSHPYAIAQNICLIDVTPENGSTELWLGTNNTSPWTDHEAMNLGFVREDKLEERRQARPPVYGSIKKGSLILRDLRTWHAGMPNHTAETRVMLAFVYFASWYQNQMKQKFPLSMKPVIESMEKESGTKIVVDYVEDESVKDYLSTEFQTLFISPHHPLQEVA</sequence>
<dbReference type="Gene3D" id="2.60.120.620">
    <property type="entry name" value="q2cbj1_9rhob like domain"/>
    <property type="match status" value="1"/>
</dbReference>
<dbReference type="Proteomes" id="UP000092666">
    <property type="component" value="Unassembled WGS sequence"/>
</dbReference>
<dbReference type="InterPro" id="IPR008775">
    <property type="entry name" value="Phytyl_CoA_dOase-like"/>
</dbReference>
<dbReference type="Pfam" id="PF05721">
    <property type="entry name" value="PhyH"/>
    <property type="match status" value="1"/>
</dbReference>
<accession>A0A1B9GKX7</accession>
<evidence type="ECO:0000313" key="1">
    <source>
        <dbReference type="EMBL" id="OCF31719.1"/>
    </source>
</evidence>
<reference evidence="1 2" key="1">
    <citation type="submission" date="2013-07" db="EMBL/GenBank/DDBJ databases">
        <title>The Genome Sequence of Cryptococcus heveanensis BCC8398.</title>
        <authorList>
            <consortium name="The Broad Institute Genome Sequencing Platform"/>
            <person name="Cuomo C."/>
            <person name="Litvintseva A."/>
            <person name="Chen Y."/>
            <person name="Heitman J."/>
            <person name="Sun S."/>
            <person name="Springer D."/>
            <person name="Dromer F."/>
            <person name="Young S.K."/>
            <person name="Zeng Q."/>
            <person name="Gargeya S."/>
            <person name="Fitzgerald M."/>
            <person name="Abouelleil A."/>
            <person name="Alvarado L."/>
            <person name="Berlin A.M."/>
            <person name="Chapman S.B."/>
            <person name="Dewar J."/>
            <person name="Goldberg J."/>
            <person name="Griggs A."/>
            <person name="Gujja S."/>
            <person name="Hansen M."/>
            <person name="Howarth C."/>
            <person name="Imamovic A."/>
            <person name="Larimer J."/>
            <person name="McCowan C."/>
            <person name="Murphy C."/>
            <person name="Pearson M."/>
            <person name="Priest M."/>
            <person name="Roberts A."/>
            <person name="Saif S."/>
            <person name="Shea T."/>
            <person name="Sykes S."/>
            <person name="Wortman J."/>
            <person name="Nusbaum C."/>
            <person name="Birren B."/>
        </authorList>
    </citation>
    <scope>NUCLEOTIDE SEQUENCE [LARGE SCALE GENOMIC DNA]</scope>
    <source>
        <strain evidence="1 2">BCC8398</strain>
    </source>
</reference>
<dbReference type="PANTHER" id="PTHR37563">
    <property type="entry name" value="PHYTANOYL-COA DIOXYGENASE FAMILY PROTEIN (AFU_ORTHOLOGUE AFUA_2G03330)"/>
    <property type="match status" value="1"/>
</dbReference>